<keyword evidence="3" id="KW-0378">Hydrolase</keyword>
<dbReference type="Pfam" id="PF00271">
    <property type="entry name" value="Helicase_C"/>
    <property type="match status" value="1"/>
</dbReference>
<dbReference type="CDD" id="cd18787">
    <property type="entry name" value="SF2_C_DEAD"/>
    <property type="match status" value="1"/>
</dbReference>
<dbReference type="GO" id="GO:0003676">
    <property type="term" value="F:nucleic acid binding"/>
    <property type="evidence" value="ECO:0007669"/>
    <property type="project" value="InterPro"/>
</dbReference>
<dbReference type="GO" id="GO:0005829">
    <property type="term" value="C:cytosol"/>
    <property type="evidence" value="ECO:0007669"/>
    <property type="project" value="TreeGrafter"/>
</dbReference>
<feature type="domain" description="Helicase ATP-binding" evidence="7">
    <location>
        <begin position="105"/>
        <end position="279"/>
    </location>
</feature>
<dbReference type="InterPro" id="IPR001650">
    <property type="entry name" value="Helicase_C-like"/>
</dbReference>
<dbReference type="PANTHER" id="PTHR47959">
    <property type="entry name" value="ATP-DEPENDENT RNA HELICASE RHLE-RELATED"/>
    <property type="match status" value="1"/>
</dbReference>
<dbReference type="AlphaFoldDB" id="A0AAV7GJ35"/>
<reference evidence="9 10" key="1">
    <citation type="journal article" date="2021" name="Hortic Res">
        <title>Chromosome-scale assembly of the Dendrobium chrysotoxum genome enhances the understanding of orchid evolution.</title>
        <authorList>
            <person name="Zhang Y."/>
            <person name="Zhang G.Q."/>
            <person name="Zhang D."/>
            <person name="Liu X.D."/>
            <person name="Xu X.Y."/>
            <person name="Sun W.H."/>
            <person name="Yu X."/>
            <person name="Zhu X."/>
            <person name="Wang Z.W."/>
            <person name="Zhao X."/>
            <person name="Zhong W.Y."/>
            <person name="Chen H."/>
            <person name="Yin W.L."/>
            <person name="Huang T."/>
            <person name="Niu S.C."/>
            <person name="Liu Z.J."/>
        </authorList>
    </citation>
    <scope>NUCLEOTIDE SEQUENCE [LARGE SCALE GENOMIC DNA]</scope>
    <source>
        <strain evidence="9">Lindl</strain>
    </source>
</reference>
<dbReference type="CDD" id="cd00268">
    <property type="entry name" value="DEADc"/>
    <property type="match status" value="1"/>
</dbReference>
<name>A0AAV7GJ35_DENCH</name>
<dbReference type="GO" id="GO:0005524">
    <property type="term" value="F:ATP binding"/>
    <property type="evidence" value="ECO:0007669"/>
    <property type="project" value="UniProtKB-KW"/>
</dbReference>
<evidence type="ECO:0000259" key="8">
    <source>
        <dbReference type="PROSITE" id="PS51194"/>
    </source>
</evidence>
<comment type="caution">
    <text evidence="9">The sequence shown here is derived from an EMBL/GenBank/DDBJ whole genome shotgun (WGS) entry which is preliminary data.</text>
</comment>
<evidence type="ECO:0000256" key="2">
    <source>
        <dbReference type="ARBA" id="ARBA00022741"/>
    </source>
</evidence>
<dbReference type="InterPro" id="IPR050079">
    <property type="entry name" value="DEAD_box_RNA_helicase"/>
</dbReference>
<organism evidence="9 10">
    <name type="scientific">Dendrobium chrysotoxum</name>
    <name type="common">Orchid</name>
    <dbReference type="NCBI Taxonomy" id="161865"/>
    <lineage>
        <taxon>Eukaryota</taxon>
        <taxon>Viridiplantae</taxon>
        <taxon>Streptophyta</taxon>
        <taxon>Embryophyta</taxon>
        <taxon>Tracheophyta</taxon>
        <taxon>Spermatophyta</taxon>
        <taxon>Magnoliopsida</taxon>
        <taxon>Liliopsida</taxon>
        <taxon>Asparagales</taxon>
        <taxon>Orchidaceae</taxon>
        <taxon>Epidendroideae</taxon>
        <taxon>Malaxideae</taxon>
        <taxon>Dendrobiinae</taxon>
        <taxon>Dendrobium</taxon>
    </lineage>
</organism>
<dbReference type="Gene3D" id="3.40.50.300">
    <property type="entry name" value="P-loop containing nucleotide triphosphate hydrolases"/>
    <property type="match status" value="2"/>
</dbReference>
<feature type="region of interest" description="Disordered" evidence="6">
    <location>
        <begin position="470"/>
        <end position="580"/>
    </location>
</feature>
<dbReference type="GO" id="GO:0016787">
    <property type="term" value="F:hydrolase activity"/>
    <property type="evidence" value="ECO:0007669"/>
    <property type="project" value="UniProtKB-KW"/>
</dbReference>
<protein>
    <submittedName>
        <fullName evidence="9">Uncharacterized protein</fullName>
    </submittedName>
</protein>
<evidence type="ECO:0000256" key="3">
    <source>
        <dbReference type="ARBA" id="ARBA00022801"/>
    </source>
</evidence>
<dbReference type="InterPro" id="IPR014001">
    <property type="entry name" value="Helicase_ATP-bd"/>
</dbReference>
<gene>
    <name evidence="9" type="ORF">IEQ34_015680</name>
</gene>
<dbReference type="PANTHER" id="PTHR47959:SF23">
    <property type="entry name" value="HELICASE ATP-BINDING DOMAIN-CONTAINING PROTEIN"/>
    <property type="match status" value="1"/>
</dbReference>
<dbReference type="SMART" id="SM00490">
    <property type="entry name" value="HELICc"/>
    <property type="match status" value="1"/>
</dbReference>
<dbReference type="Proteomes" id="UP000775213">
    <property type="component" value="Unassembled WGS sequence"/>
</dbReference>
<dbReference type="InterPro" id="IPR027417">
    <property type="entry name" value="P-loop_NTPase"/>
</dbReference>
<keyword evidence="2" id="KW-0547">Nucleotide-binding</keyword>
<evidence type="ECO:0000256" key="4">
    <source>
        <dbReference type="ARBA" id="ARBA00022806"/>
    </source>
</evidence>
<feature type="domain" description="Helicase C-terminal" evidence="8">
    <location>
        <begin position="308"/>
        <end position="452"/>
    </location>
</feature>
<dbReference type="InterPro" id="IPR011545">
    <property type="entry name" value="DEAD/DEAH_box_helicase_dom"/>
</dbReference>
<comment type="similarity">
    <text evidence="1">Belongs to the DEAD box helicase family. DDX21/DDX50 subfamily.</text>
</comment>
<feature type="compositionally biased region" description="Basic residues" evidence="6">
    <location>
        <begin position="648"/>
        <end position="660"/>
    </location>
</feature>
<keyword evidence="5" id="KW-0067">ATP-binding</keyword>
<evidence type="ECO:0000256" key="6">
    <source>
        <dbReference type="SAM" id="MobiDB-lite"/>
    </source>
</evidence>
<accession>A0AAV7GJ35</accession>
<dbReference type="InterPro" id="IPR044742">
    <property type="entry name" value="DEAD/DEAH_RhlB"/>
</dbReference>
<dbReference type="SUPFAM" id="SSF52540">
    <property type="entry name" value="P-loop containing nucleoside triphosphate hydrolases"/>
    <property type="match status" value="1"/>
</dbReference>
<feature type="compositionally biased region" description="Polar residues" evidence="6">
    <location>
        <begin position="489"/>
        <end position="513"/>
    </location>
</feature>
<sequence length="676" mass="75956">MATALFFFTPSSAVISFPPQNPNLNILLTRSSPLAIPVSANPDVIPRRWSAVPFLSAKALRTAVPTIPVEGELLDISKIGISEQIVTALSHRGITELFPIQRAVLEPALEGRDMIGRAITGSGKTLAFGIPILDKIIRDQTQSWKKRVPSALVLAPTRELARQVQREFKISAPNLQSTCIYGGIPIMSQVRALGYGMDIVVGTPGRIIDLFERGALDLSEVKFVVLDEADQMLAVGFQEDVERILSYLPRKKQCMLFSATMPQWIHDLSRKYLRDPVVVDLVGDSDQKLAEGISLYSVSSTSPNKQNLLPTLISMYAQGGKSIIFTKTKRDAESLSRSMGVVIGSKALHGDMQQSQRDKTLAAFRDGRFRALVATDVAARGLDIPNVDLVIHFEIPNTPEIFLHRSGRTGRAGNKGTTVLMFTEGQRRTVRSIEQDLGCKFEELRGITGEGGKRTSDKYNDNSIEENLWLSEDGSDDNAQYGNYRRSQKSNNYRSSESNFRSQSYDPDNSRYGNNGRFRKFNSYGNSQDSLRNQSHESDNSQYENHGRFRKLNSNGNSQNNFRNQSHDSDHAQYGNNGRFRRYNSYENSQAIFRSQGSPRKSKFSKAYQSVHDQNSSNRSSFSFDNLDHWNESNTDEKFDFPAESTRSKRTYGSRKHHQKKSESDNDNFDSLFDLF</sequence>
<feature type="compositionally biased region" description="Low complexity" evidence="6">
    <location>
        <begin position="553"/>
        <end position="564"/>
    </location>
</feature>
<evidence type="ECO:0000256" key="5">
    <source>
        <dbReference type="ARBA" id="ARBA00022840"/>
    </source>
</evidence>
<dbReference type="EMBL" id="JAGFBR010000014">
    <property type="protein sequence ID" value="KAH0455648.1"/>
    <property type="molecule type" value="Genomic_DNA"/>
</dbReference>
<dbReference type="PROSITE" id="PS51194">
    <property type="entry name" value="HELICASE_CTER"/>
    <property type="match status" value="1"/>
</dbReference>
<evidence type="ECO:0000256" key="1">
    <source>
        <dbReference type="ARBA" id="ARBA00006517"/>
    </source>
</evidence>
<feature type="compositionally biased region" description="Polar residues" evidence="6">
    <location>
        <begin position="523"/>
        <end position="533"/>
    </location>
</feature>
<proteinExistence type="inferred from homology"/>
<keyword evidence="4" id="KW-0347">Helicase</keyword>
<evidence type="ECO:0000313" key="9">
    <source>
        <dbReference type="EMBL" id="KAH0455648.1"/>
    </source>
</evidence>
<keyword evidence="10" id="KW-1185">Reference proteome</keyword>
<evidence type="ECO:0000313" key="10">
    <source>
        <dbReference type="Proteomes" id="UP000775213"/>
    </source>
</evidence>
<dbReference type="PROSITE" id="PS51192">
    <property type="entry name" value="HELICASE_ATP_BIND_1"/>
    <property type="match status" value="1"/>
</dbReference>
<feature type="region of interest" description="Disordered" evidence="6">
    <location>
        <begin position="594"/>
        <end position="621"/>
    </location>
</feature>
<feature type="region of interest" description="Disordered" evidence="6">
    <location>
        <begin position="635"/>
        <end position="667"/>
    </location>
</feature>
<dbReference type="GO" id="GO:0003724">
    <property type="term" value="F:RNA helicase activity"/>
    <property type="evidence" value="ECO:0007669"/>
    <property type="project" value="TreeGrafter"/>
</dbReference>
<evidence type="ECO:0000259" key="7">
    <source>
        <dbReference type="PROSITE" id="PS51192"/>
    </source>
</evidence>
<dbReference type="Pfam" id="PF00270">
    <property type="entry name" value="DEAD"/>
    <property type="match status" value="1"/>
</dbReference>
<dbReference type="SMART" id="SM00487">
    <property type="entry name" value="DEXDc"/>
    <property type="match status" value="1"/>
</dbReference>